<dbReference type="Pfam" id="PF01370">
    <property type="entry name" value="Epimerase"/>
    <property type="match status" value="1"/>
</dbReference>
<proteinExistence type="inferred from homology"/>
<evidence type="ECO:0000256" key="2">
    <source>
        <dbReference type="ARBA" id="ARBA00007637"/>
    </source>
</evidence>
<protein>
    <recommendedName>
        <fullName evidence="3">UDP-glucose 4-epimerase</fullName>
    </recommendedName>
    <alternativeName>
        <fullName evidence="5">Galactowaldenase</fullName>
    </alternativeName>
    <alternativeName>
        <fullName evidence="4">UDP-galactose 4-epimerase</fullName>
    </alternativeName>
</protein>
<reference evidence="8" key="1">
    <citation type="journal article" date="2019" name="Int. J. Syst. Evol. Microbiol.">
        <title>The Global Catalogue of Microorganisms (GCM) 10K type strain sequencing project: providing services to taxonomists for standard genome sequencing and annotation.</title>
        <authorList>
            <consortium name="The Broad Institute Genomics Platform"/>
            <consortium name="The Broad Institute Genome Sequencing Center for Infectious Disease"/>
            <person name="Wu L."/>
            <person name="Ma J."/>
        </authorList>
    </citation>
    <scope>NUCLEOTIDE SEQUENCE [LARGE SCALE GENOMIC DNA]</scope>
    <source>
        <strain evidence="8">CCUG 49018</strain>
    </source>
</reference>
<evidence type="ECO:0000256" key="3">
    <source>
        <dbReference type="ARBA" id="ARBA00018569"/>
    </source>
</evidence>
<gene>
    <name evidence="7" type="ORF">ACFQ34_07370</name>
</gene>
<evidence type="ECO:0000256" key="4">
    <source>
        <dbReference type="ARBA" id="ARBA00031367"/>
    </source>
</evidence>
<evidence type="ECO:0000256" key="1">
    <source>
        <dbReference type="ARBA" id="ARBA00004947"/>
    </source>
</evidence>
<keyword evidence="8" id="KW-1185">Reference proteome</keyword>
<comment type="similarity">
    <text evidence="2">Belongs to the NAD(P)-dependent epimerase/dehydratase family.</text>
</comment>
<sequence length="333" mass="35530">MRVLVTGGLGVNGSWVVRALVEQEHEVVVLENREDTSLIPDVADEIQVAVADVADVGQVHPVFEQHRPDVVVHMAAVIRADQDPVAAVRVNIGGTAAVCEAAAATGVGRIVYTSSRAVYGALSGRHGHPEYVPVTEEHPRDPVALYDVTKVSCEELGRWYARNRGIEFVSLRFATIFGPGKLQRHGGFSTYSSMIELPAVGESVHLAQGGDQRDDAIYVVDIAEAVVAAVLAPGPLPHDAYNIGTGRTASLHDLAEAVRDAVPGAVIEIGPGLDPMGMGVSYYGALDSTRARIELGWTPRFTIGAAVEHYLSTLDRLDLLLSRSSSSISQESR</sequence>
<dbReference type="EMBL" id="JBHTMB010000050">
    <property type="protein sequence ID" value="MFD1233101.1"/>
    <property type="molecule type" value="Genomic_DNA"/>
</dbReference>
<organism evidence="7 8">
    <name type="scientific">Pseudonocardia benzenivorans</name>
    <dbReference type="NCBI Taxonomy" id="228005"/>
    <lineage>
        <taxon>Bacteria</taxon>
        <taxon>Bacillati</taxon>
        <taxon>Actinomycetota</taxon>
        <taxon>Actinomycetes</taxon>
        <taxon>Pseudonocardiales</taxon>
        <taxon>Pseudonocardiaceae</taxon>
        <taxon>Pseudonocardia</taxon>
    </lineage>
</organism>
<dbReference type="SUPFAM" id="SSF51735">
    <property type="entry name" value="NAD(P)-binding Rossmann-fold domains"/>
    <property type="match status" value="1"/>
</dbReference>
<dbReference type="Gene3D" id="3.40.50.720">
    <property type="entry name" value="NAD(P)-binding Rossmann-like Domain"/>
    <property type="match status" value="1"/>
</dbReference>
<dbReference type="Proteomes" id="UP001597182">
    <property type="component" value="Unassembled WGS sequence"/>
</dbReference>
<dbReference type="RefSeq" id="WP_339125976.1">
    <property type="nucleotide sequence ID" value="NZ_BAABKS010000053.1"/>
</dbReference>
<dbReference type="PANTHER" id="PTHR43725">
    <property type="entry name" value="UDP-GLUCOSE 4-EPIMERASE"/>
    <property type="match status" value="1"/>
</dbReference>
<name>A0ABW3VCU2_9PSEU</name>
<comment type="caution">
    <text evidence="7">The sequence shown here is derived from an EMBL/GenBank/DDBJ whole genome shotgun (WGS) entry which is preliminary data.</text>
</comment>
<comment type="pathway">
    <text evidence="1">Carbohydrate metabolism; galactose metabolism.</text>
</comment>
<dbReference type="PANTHER" id="PTHR43725:SF53">
    <property type="entry name" value="UDP-ARABINOSE 4-EPIMERASE 1"/>
    <property type="match status" value="1"/>
</dbReference>
<feature type="domain" description="NAD-dependent epimerase/dehydratase" evidence="6">
    <location>
        <begin position="3"/>
        <end position="244"/>
    </location>
</feature>
<dbReference type="InterPro" id="IPR001509">
    <property type="entry name" value="Epimerase_deHydtase"/>
</dbReference>
<evidence type="ECO:0000313" key="7">
    <source>
        <dbReference type="EMBL" id="MFD1233101.1"/>
    </source>
</evidence>
<accession>A0ABW3VCU2</accession>
<evidence type="ECO:0000313" key="8">
    <source>
        <dbReference type="Proteomes" id="UP001597182"/>
    </source>
</evidence>
<dbReference type="InterPro" id="IPR036291">
    <property type="entry name" value="NAD(P)-bd_dom_sf"/>
</dbReference>
<evidence type="ECO:0000259" key="6">
    <source>
        <dbReference type="Pfam" id="PF01370"/>
    </source>
</evidence>
<evidence type="ECO:0000256" key="5">
    <source>
        <dbReference type="ARBA" id="ARBA00033067"/>
    </source>
</evidence>